<dbReference type="Gene3D" id="3.80.10.10">
    <property type="entry name" value="Ribonuclease Inhibitor"/>
    <property type="match status" value="1"/>
</dbReference>
<gene>
    <name evidence="1" type="ORF">EW145_g2976</name>
</gene>
<proteinExistence type="predicted"/>
<evidence type="ECO:0000313" key="2">
    <source>
        <dbReference type="Proteomes" id="UP000308199"/>
    </source>
</evidence>
<accession>A0A4S4L927</accession>
<evidence type="ECO:0000313" key="1">
    <source>
        <dbReference type="EMBL" id="THH08039.1"/>
    </source>
</evidence>
<reference evidence="1 2" key="1">
    <citation type="submission" date="2019-02" db="EMBL/GenBank/DDBJ databases">
        <title>Genome sequencing of the rare red list fungi Phellinidium pouzarii.</title>
        <authorList>
            <person name="Buettner E."/>
            <person name="Kellner H."/>
        </authorList>
    </citation>
    <scope>NUCLEOTIDE SEQUENCE [LARGE SCALE GENOMIC DNA]</scope>
    <source>
        <strain evidence="1 2">DSM 108285</strain>
    </source>
</reference>
<dbReference type="InterPro" id="IPR032675">
    <property type="entry name" value="LRR_dom_sf"/>
</dbReference>
<sequence length="590" mass="66969">MSETFTEPEESTSQISILSVPFEVMEHILKHASTSKDILNFALASKDCYSHALQMLYRKVDWVVGHTYPQKCAAALHGMEFLLAYPDLFSAVRSLRVSERRYEAGSDTKLPLDFSRFEMPIQPARKVGSGPLTREHSFPQTFHTTNTVLAILPRFTGLTELTLRSVSLPRTFYQSVHVLSDAGLRVLTLRHVRPTTRYPRGYDPATLRLTEISIFSAHTKLPKLKALLKLARIPTLRTLRLDRTLERALGSLAAHGLPPSVRSLELDFRGASSSGHAPFELLFFFLNSCRYVRHLELADMGKLDGIEQYPMRMRLAFDALPSLTSITVPVGYLDLLLPGRAIDSLTITDGTIRETSTITPLVRFLRVDDISDILKTLQKASVSLQSLKFNLRVWDKELFYMLAARQRNLKELHVAYQYGEITDEFFMTLGNLIELPKLERLHLYRFGDKMAGTDDDNFVDQKEYMVIWPLYMPNLREVALSPDVVWTKSPGPPRRMGRRSKPTWSRFAVEPMDGVEGLVVIPCPKEAKKYEALGKERRLFHRDLFASHQTAVFHGIGGDAFHHGGGLEYVVPDDDGVEQDELVQAGYWND</sequence>
<dbReference type="SUPFAM" id="SSF52047">
    <property type="entry name" value="RNI-like"/>
    <property type="match status" value="1"/>
</dbReference>
<dbReference type="OrthoDB" id="5354526at2759"/>
<dbReference type="AlphaFoldDB" id="A0A4S4L927"/>
<protein>
    <recommendedName>
        <fullName evidence="3">F-box domain-containing protein</fullName>
    </recommendedName>
</protein>
<evidence type="ECO:0008006" key="3">
    <source>
        <dbReference type="Google" id="ProtNLM"/>
    </source>
</evidence>
<keyword evidence="2" id="KW-1185">Reference proteome</keyword>
<name>A0A4S4L927_9AGAM</name>
<comment type="caution">
    <text evidence="1">The sequence shown here is derived from an EMBL/GenBank/DDBJ whole genome shotgun (WGS) entry which is preliminary data.</text>
</comment>
<dbReference type="EMBL" id="SGPK01000116">
    <property type="protein sequence ID" value="THH08039.1"/>
    <property type="molecule type" value="Genomic_DNA"/>
</dbReference>
<dbReference type="Proteomes" id="UP000308199">
    <property type="component" value="Unassembled WGS sequence"/>
</dbReference>
<organism evidence="1 2">
    <name type="scientific">Phellinidium pouzarii</name>
    <dbReference type="NCBI Taxonomy" id="167371"/>
    <lineage>
        <taxon>Eukaryota</taxon>
        <taxon>Fungi</taxon>
        <taxon>Dikarya</taxon>
        <taxon>Basidiomycota</taxon>
        <taxon>Agaricomycotina</taxon>
        <taxon>Agaricomycetes</taxon>
        <taxon>Hymenochaetales</taxon>
        <taxon>Hymenochaetaceae</taxon>
        <taxon>Phellinidium</taxon>
    </lineage>
</organism>